<feature type="domain" description="Zn(2)-C6 fungal-type" evidence="3">
    <location>
        <begin position="25"/>
        <end position="59"/>
    </location>
</feature>
<dbReference type="InterPro" id="IPR036864">
    <property type="entry name" value="Zn2-C6_fun-type_DNA-bd_sf"/>
</dbReference>
<keyword evidence="5" id="KW-1185">Reference proteome</keyword>
<dbReference type="GO" id="GO:0008270">
    <property type="term" value="F:zinc ion binding"/>
    <property type="evidence" value="ECO:0007669"/>
    <property type="project" value="InterPro"/>
</dbReference>
<proteinExistence type="predicted"/>
<dbReference type="Pfam" id="PF00172">
    <property type="entry name" value="Zn_clus"/>
    <property type="match status" value="1"/>
</dbReference>
<feature type="compositionally biased region" description="Polar residues" evidence="2">
    <location>
        <begin position="82"/>
        <end position="103"/>
    </location>
</feature>
<dbReference type="PANTHER" id="PTHR31668">
    <property type="entry name" value="GLUCOSE TRANSPORT TRANSCRIPTION REGULATOR RGT1-RELATED-RELATED"/>
    <property type="match status" value="1"/>
</dbReference>
<keyword evidence="1" id="KW-0539">Nucleus</keyword>
<dbReference type="PROSITE" id="PS00463">
    <property type="entry name" value="ZN2_CY6_FUNGAL_1"/>
    <property type="match status" value="1"/>
</dbReference>
<dbReference type="PROSITE" id="PS50048">
    <property type="entry name" value="ZN2_CY6_FUNGAL_2"/>
    <property type="match status" value="1"/>
</dbReference>
<evidence type="ECO:0000313" key="4">
    <source>
        <dbReference type="EMBL" id="KAJ7768964.1"/>
    </source>
</evidence>
<evidence type="ECO:0000259" key="3">
    <source>
        <dbReference type="PROSITE" id="PS50048"/>
    </source>
</evidence>
<dbReference type="GO" id="GO:0000981">
    <property type="term" value="F:DNA-binding transcription factor activity, RNA polymerase II-specific"/>
    <property type="evidence" value="ECO:0007669"/>
    <property type="project" value="InterPro"/>
</dbReference>
<dbReference type="InterPro" id="IPR001138">
    <property type="entry name" value="Zn2Cys6_DnaBD"/>
</dbReference>
<evidence type="ECO:0000313" key="5">
    <source>
        <dbReference type="Proteomes" id="UP001215598"/>
    </source>
</evidence>
<dbReference type="Gene3D" id="4.10.240.10">
    <property type="entry name" value="Zn(2)-C6 fungal-type DNA-binding domain"/>
    <property type="match status" value="1"/>
</dbReference>
<dbReference type="Proteomes" id="UP001215598">
    <property type="component" value="Unassembled WGS sequence"/>
</dbReference>
<dbReference type="CDD" id="cd00067">
    <property type="entry name" value="GAL4"/>
    <property type="match status" value="1"/>
</dbReference>
<evidence type="ECO:0000256" key="1">
    <source>
        <dbReference type="ARBA" id="ARBA00023242"/>
    </source>
</evidence>
<comment type="caution">
    <text evidence="4">The sequence shown here is derived from an EMBL/GenBank/DDBJ whole genome shotgun (WGS) entry which is preliminary data.</text>
</comment>
<sequence length="225" mass="24847">MSDSGPRPQGDLPAVFLNRRRVIIACTNCRKRKIRCLTSEETPENPCERCVNRGLRCKYITVTDQRGDSAANNKWKRESTSRRSASPNQSPPATSVGFDTSQWHGPRMRRSYSTPTVGHHPYAQYSIASDGYSHHTGGGYNAFAASTEFQGYPDPTRTLPPIAALDFGQIPAIEYTEGAVPYGSPDHAPWVLERFNDISDLIVYRCGVCPQVPANASGHKTEDSN</sequence>
<reference evidence="4" key="1">
    <citation type="submission" date="2023-03" db="EMBL/GenBank/DDBJ databases">
        <title>Massive genome expansion in bonnet fungi (Mycena s.s.) driven by repeated elements and novel gene families across ecological guilds.</title>
        <authorList>
            <consortium name="Lawrence Berkeley National Laboratory"/>
            <person name="Harder C.B."/>
            <person name="Miyauchi S."/>
            <person name="Viragh M."/>
            <person name="Kuo A."/>
            <person name="Thoen E."/>
            <person name="Andreopoulos B."/>
            <person name="Lu D."/>
            <person name="Skrede I."/>
            <person name="Drula E."/>
            <person name="Henrissat B."/>
            <person name="Morin E."/>
            <person name="Kohler A."/>
            <person name="Barry K."/>
            <person name="LaButti K."/>
            <person name="Morin E."/>
            <person name="Salamov A."/>
            <person name="Lipzen A."/>
            <person name="Mereny Z."/>
            <person name="Hegedus B."/>
            <person name="Baldrian P."/>
            <person name="Stursova M."/>
            <person name="Weitz H."/>
            <person name="Taylor A."/>
            <person name="Grigoriev I.V."/>
            <person name="Nagy L.G."/>
            <person name="Martin F."/>
            <person name="Kauserud H."/>
        </authorList>
    </citation>
    <scope>NUCLEOTIDE SEQUENCE</scope>
    <source>
        <strain evidence="4">CBHHK182m</strain>
    </source>
</reference>
<dbReference type="InterPro" id="IPR050797">
    <property type="entry name" value="Carb_Metab_Trans_Reg"/>
</dbReference>
<dbReference type="EMBL" id="JARKIB010000019">
    <property type="protein sequence ID" value="KAJ7768964.1"/>
    <property type="molecule type" value="Genomic_DNA"/>
</dbReference>
<dbReference type="SMART" id="SM00066">
    <property type="entry name" value="GAL4"/>
    <property type="match status" value="1"/>
</dbReference>
<gene>
    <name evidence="4" type="ORF">B0H16DRAFT_1781234</name>
</gene>
<dbReference type="AlphaFoldDB" id="A0AAD7JP34"/>
<evidence type="ECO:0000256" key="2">
    <source>
        <dbReference type="SAM" id="MobiDB-lite"/>
    </source>
</evidence>
<accession>A0AAD7JP34</accession>
<organism evidence="4 5">
    <name type="scientific">Mycena metata</name>
    <dbReference type="NCBI Taxonomy" id="1033252"/>
    <lineage>
        <taxon>Eukaryota</taxon>
        <taxon>Fungi</taxon>
        <taxon>Dikarya</taxon>
        <taxon>Basidiomycota</taxon>
        <taxon>Agaricomycotina</taxon>
        <taxon>Agaricomycetes</taxon>
        <taxon>Agaricomycetidae</taxon>
        <taxon>Agaricales</taxon>
        <taxon>Marasmiineae</taxon>
        <taxon>Mycenaceae</taxon>
        <taxon>Mycena</taxon>
    </lineage>
</organism>
<feature type="region of interest" description="Disordered" evidence="2">
    <location>
        <begin position="68"/>
        <end position="115"/>
    </location>
</feature>
<dbReference type="SUPFAM" id="SSF57701">
    <property type="entry name" value="Zn2/Cys6 DNA-binding domain"/>
    <property type="match status" value="1"/>
</dbReference>
<protein>
    <recommendedName>
        <fullName evidence="3">Zn(2)-C6 fungal-type domain-containing protein</fullName>
    </recommendedName>
</protein>
<name>A0AAD7JP34_9AGAR</name>